<dbReference type="EMBL" id="KB095959">
    <property type="protein sequence ID" value="ESO09409.1"/>
    <property type="molecule type" value="Genomic_DNA"/>
</dbReference>
<evidence type="ECO:0000313" key="6">
    <source>
        <dbReference type="EnsemblMetazoa" id="HelroP168392"/>
    </source>
</evidence>
<evidence type="ECO:0000313" key="5">
    <source>
        <dbReference type="EMBL" id="ESO09409.1"/>
    </source>
</evidence>
<evidence type="ECO:0000256" key="4">
    <source>
        <dbReference type="SAM" id="MobiDB-lite"/>
    </source>
</evidence>
<evidence type="ECO:0000313" key="7">
    <source>
        <dbReference type="Proteomes" id="UP000015101"/>
    </source>
</evidence>
<feature type="region of interest" description="Disordered" evidence="4">
    <location>
        <begin position="100"/>
        <end position="133"/>
    </location>
</feature>
<keyword evidence="7" id="KW-1185">Reference proteome</keyword>
<proteinExistence type="predicted"/>
<dbReference type="OrthoDB" id="125363at2759"/>
<protein>
    <recommendedName>
        <fullName evidence="8">PSI domain-containing protein</fullName>
    </recommendedName>
</protein>
<dbReference type="KEGG" id="hro:HELRODRAFT_168392"/>
<evidence type="ECO:0000256" key="3">
    <source>
        <dbReference type="ARBA" id="ARBA00023180"/>
    </source>
</evidence>
<evidence type="ECO:0008006" key="8">
    <source>
        <dbReference type="Google" id="ProtNLM"/>
    </source>
</evidence>
<dbReference type="GO" id="GO:0016020">
    <property type="term" value="C:membrane"/>
    <property type="evidence" value="ECO:0007669"/>
    <property type="project" value="UniProtKB-SubCell"/>
</dbReference>
<organism evidence="6 7">
    <name type="scientific">Helobdella robusta</name>
    <name type="common">Californian leech</name>
    <dbReference type="NCBI Taxonomy" id="6412"/>
    <lineage>
        <taxon>Eukaryota</taxon>
        <taxon>Metazoa</taxon>
        <taxon>Spiralia</taxon>
        <taxon>Lophotrochozoa</taxon>
        <taxon>Annelida</taxon>
        <taxon>Clitellata</taxon>
        <taxon>Hirudinea</taxon>
        <taxon>Rhynchobdellida</taxon>
        <taxon>Glossiphoniidae</taxon>
        <taxon>Helobdella</taxon>
    </lineage>
</organism>
<reference evidence="7" key="1">
    <citation type="submission" date="2012-12" db="EMBL/GenBank/DDBJ databases">
        <authorList>
            <person name="Hellsten U."/>
            <person name="Grimwood J."/>
            <person name="Chapman J.A."/>
            <person name="Shapiro H."/>
            <person name="Aerts A."/>
            <person name="Otillar R.P."/>
            <person name="Terry A.Y."/>
            <person name="Boore J.L."/>
            <person name="Simakov O."/>
            <person name="Marletaz F."/>
            <person name="Cho S.-J."/>
            <person name="Edsinger-Gonzales E."/>
            <person name="Havlak P."/>
            <person name="Kuo D.-H."/>
            <person name="Larsson T."/>
            <person name="Lv J."/>
            <person name="Arendt D."/>
            <person name="Savage R."/>
            <person name="Osoegawa K."/>
            <person name="de Jong P."/>
            <person name="Lindberg D.R."/>
            <person name="Seaver E.C."/>
            <person name="Weisblat D.A."/>
            <person name="Putnam N.H."/>
            <person name="Grigoriev I.V."/>
            <person name="Rokhsar D.S."/>
        </authorList>
    </citation>
    <scope>NUCLEOTIDE SEQUENCE</scope>
</reference>
<reference evidence="5 7" key="2">
    <citation type="journal article" date="2013" name="Nature">
        <title>Insights into bilaterian evolution from three spiralian genomes.</title>
        <authorList>
            <person name="Simakov O."/>
            <person name="Marletaz F."/>
            <person name="Cho S.J."/>
            <person name="Edsinger-Gonzales E."/>
            <person name="Havlak P."/>
            <person name="Hellsten U."/>
            <person name="Kuo D.H."/>
            <person name="Larsson T."/>
            <person name="Lv J."/>
            <person name="Arendt D."/>
            <person name="Savage R."/>
            <person name="Osoegawa K."/>
            <person name="de Jong P."/>
            <person name="Grimwood J."/>
            <person name="Chapman J.A."/>
            <person name="Shapiro H."/>
            <person name="Aerts A."/>
            <person name="Otillar R.P."/>
            <person name="Terry A.Y."/>
            <person name="Boore J.L."/>
            <person name="Grigoriev I.V."/>
            <person name="Lindberg D.R."/>
            <person name="Seaver E.C."/>
            <person name="Weisblat D.A."/>
            <person name="Putnam N.H."/>
            <person name="Rokhsar D.S."/>
        </authorList>
    </citation>
    <scope>NUCLEOTIDE SEQUENCE</scope>
</reference>
<sequence length="249" mass="28361">MHFKHYSVLVKSFKNVSLHFPLVKDDHVTVDLSLVTYDLSDVIRTNFTLFDCSRYNTCWQCTRSVYGCKWCLKTSACIADNIRKHRDGDDDNDDVYDGDFYGDDGDISNDSTTGESGKNGKMEEDEGVDDDEECSADALKYGIKTKKLEKEKALPLSRSAMQSVRSKKSYNCPAIQNLTKNPQLNWQQQQQQTSRLLPPQIRQHQQPLQPHVTQNHQPKQLQQQPHADVVVASGEEAVIEMTLVHIMVL</sequence>
<dbReference type="Pfam" id="PF01437">
    <property type="entry name" value="PSI"/>
    <property type="match status" value="1"/>
</dbReference>
<keyword evidence="2" id="KW-0472">Membrane</keyword>
<dbReference type="CTD" id="20202343"/>
<accession>T1F0J3</accession>
<dbReference type="GeneID" id="20202343"/>
<keyword evidence="3" id="KW-0325">Glycoprotein</keyword>
<gene>
    <name evidence="6" type="primary">20202343</name>
    <name evidence="5" type="ORF">HELRODRAFT_168392</name>
</gene>
<dbReference type="InParanoid" id="T1F0J3"/>
<evidence type="ECO:0000256" key="2">
    <source>
        <dbReference type="ARBA" id="ARBA00023136"/>
    </source>
</evidence>
<dbReference type="RefSeq" id="XP_009012502.1">
    <property type="nucleotide sequence ID" value="XM_009014254.1"/>
</dbReference>
<dbReference type="HOGENOM" id="CLU_1116766_0_0_1"/>
<reference evidence="6" key="3">
    <citation type="submission" date="2015-06" db="UniProtKB">
        <authorList>
            <consortium name="EnsemblMetazoa"/>
        </authorList>
    </citation>
    <scope>IDENTIFICATION</scope>
</reference>
<dbReference type="AlphaFoldDB" id="T1F0J3"/>
<name>T1F0J3_HELRO</name>
<evidence type="ECO:0000256" key="1">
    <source>
        <dbReference type="ARBA" id="ARBA00004370"/>
    </source>
</evidence>
<comment type="subcellular location">
    <subcellularLocation>
        <location evidence="1">Membrane</location>
    </subcellularLocation>
</comment>
<dbReference type="STRING" id="6412.T1F0J3"/>
<dbReference type="EMBL" id="AMQM01002958">
    <property type="status" value="NOT_ANNOTATED_CDS"/>
    <property type="molecule type" value="Genomic_DNA"/>
</dbReference>
<dbReference type="EnsemblMetazoa" id="HelroT168392">
    <property type="protein sequence ID" value="HelroP168392"/>
    <property type="gene ID" value="HelroG168392"/>
</dbReference>
<dbReference type="InterPro" id="IPR002165">
    <property type="entry name" value="Plexin_repeat"/>
</dbReference>
<dbReference type="Proteomes" id="UP000015101">
    <property type="component" value="Unassembled WGS sequence"/>
</dbReference>
<feature type="compositionally biased region" description="Acidic residues" evidence="4">
    <location>
        <begin position="123"/>
        <end position="133"/>
    </location>
</feature>